<dbReference type="SUPFAM" id="SSF90123">
    <property type="entry name" value="ABC transporter transmembrane region"/>
    <property type="match status" value="2"/>
</dbReference>
<feature type="transmembrane region" description="Helical" evidence="9">
    <location>
        <begin position="565"/>
        <end position="588"/>
    </location>
</feature>
<dbReference type="InterPro" id="IPR017871">
    <property type="entry name" value="ABC_transporter-like_CS"/>
</dbReference>
<keyword evidence="5" id="KW-0067">ATP-binding</keyword>
<keyword evidence="6 9" id="KW-1133">Transmembrane helix</keyword>
<feature type="transmembrane region" description="Helical" evidence="9">
    <location>
        <begin position="1135"/>
        <end position="1152"/>
    </location>
</feature>
<keyword evidence="7 9" id="KW-0472">Membrane</keyword>
<feature type="transmembrane region" description="Helical" evidence="9">
    <location>
        <begin position="1253"/>
        <end position="1276"/>
    </location>
</feature>
<proteinExistence type="predicted"/>
<feature type="domain" description="ABC transporter" evidence="10">
    <location>
        <begin position="688"/>
        <end position="928"/>
    </location>
</feature>
<dbReference type="InterPro" id="IPR036640">
    <property type="entry name" value="ABC1_TM_sf"/>
</dbReference>
<feature type="transmembrane region" description="Helical" evidence="9">
    <location>
        <begin position="1039"/>
        <end position="1065"/>
    </location>
</feature>
<reference evidence="13" key="1">
    <citation type="submission" date="2025-08" db="UniProtKB">
        <authorList>
            <consortium name="RefSeq"/>
        </authorList>
    </citation>
    <scope>IDENTIFICATION</scope>
    <source>
        <tissue evidence="13">Whole Larva</tissue>
    </source>
</reference>
<dbReference type="Pfam" id="PF00005">
    <property type="entry name" value="ABC_tran"/>
    <property type="match status" value="2"/>
</dbReference>
<dbReference type="InterPro" id="IPR050173">
    <property type="entry name" value="ABC_transporter_C-like"/>
</dbReference>
<evidence type="ECO:0000259" key="11">
    <source>
        <dbReference type="PROSITE" id="PS50929"/>
    </source>
</evidence>
<evidence type="ECO:0000256" key="3">
    <source>
        <dbReference type="ARBA" id="ARBA00022692"/>
    </source>
</evidence>
<feature type="transmembrane region" description="Helical" evidence="9">
    <location>
        <begin position="1228"/>
        <end position="1247"/>
    </location>
</feature>
<dbReference type="PROSITE" id="PS50893">
    <property type="entry name" value="ABC_TRANSPORTER_2"/>
    <property type="match status" value="2"/>
</dbReference>
<feature type="transmembrane region" description="Helical" evidence="9">
    <location>
        <begin position="975"/>
        <end position="993"/>
    </location>
</feature>
<evidence type="ECO:0000256" key="5">
    <source>
        <dbReference type="ARBA" id="ARBA00022840"/>
    </source>
</evidence>
<dbReference type="CDD" id="cd18605">
    <property type="entry name" value="ABC_6TM_MRP7_D2_like"/>
    <property type="match status" value="1"/>
</dbReference>
<feature type="transmembrane region" description="Helical" evidence="9">
    <location>
        <begin position="1110"/>
        <end position="1129"/>
    </location>
</feature>
<keyword evidence="2" id="KW-0813">Transport</keyword>
<feature type="transmembrane region" description="Helical" evidence="9">
    <location>
        <begin position="341"/>
        <end position="362"/>
    </location>
</feature>
<dbReference type="PANTHER" id="PTHR24223">
    <property type="entry name" value="ATP-BINDING CASSETTE SUB-FAMILY C"/>
    <property type="match status" value="1"/>
</dbReference>
<feature type="transmembrane region" description="Helical" evidence="9">
    <location>
        <begin position="482"/>
        <end position="505"/>
    </location>
</feature>
<feature type="transmembrane region" description="Helical" evidence="9">
    <location>
        <begin position="70"/>
        <end position="94"/>
    </location>
</feature>
<dbReference type="GeneID" id="108562054"/>
<feature type="compositionally biased region" description="Basic residues" evidence="8">
    <location>
        <begin position="681"/>
        <end position="698"/>
    </location>
</feature>
<feature type="transmembrane region" description="Helical" evidence="9">
    <location>
        <begin position="458"/>
        <end position="476"/>
    </location>
</feature>
<feature type="transmembrane region" description="Helical" evidence="9">
    <location>
        <begin position="106"/>
        <end position="127"/>
    </location>
</feature>
<evidence type="ECO:0000256" key="4">
    <source>
        <dbReference type="ARBA" id="ARBA00022741"/>
    </source>
</evidence>
<dbReference type="PROSITE" id="PS50929">
    <property type="entry name" value="ABC_TM1F"/>
    <property type="match status" value="2"/>
</dbReference>
<feature type="transmembrane region" description="Helical" evidence="9">
    <location>
        <begin position="139"/>
        <end position="162"/>
    </location>
</feature>
<feature type="domain" description="ABC transmembrane type-1" evidence="11">
    <location>
        <begin position="343"/>
        <end position="623"/>
    </location>
</feature>
<dbReference type="CDD" id="cd03244">
    <property type="entry name" value="ABCC_MRP_domain2"/>
    <property type="match status" value="1"/>
</dbReference>
<dbReference type="PROSITE" id="PS00211">
    <property type="entry name" value="ABC_TRANSPORTER_1"/>
    <property type="match status" value="2"/>
</dbReference>
<dbReference type="Pfam" id="PF00664">
    <property type="entry name" value="ABC_membrane"/>
    <property type="match status" value="2"/>
</dbReference>
<evidence type="ECO:0000259" key="10">
    <source>
        <dbReference type="PROSITE" id="PS50893"/>
    </source>
</evidence>
<evidence type="ECO:0000256" key="7">
    <source>
        <dbReference type="ARBA" id="ARBA00023136"/>
    </source>
</evidence>
<feature type="transmembrane region" description="Helical" evidence="9">
    <location>
        <begin position="382"/>
        <end position="403"/>
    </location>
</feature>
<dbReference type="CDD" id="cd03250">
    <property type="entry name" value="ABCC_MRP_domain1"/>
    <property type="match status" value="1"/>
</dbReference>
<feature type="transmembrane region" description="Helical" evidence="9">
    <location>
        <begin position="174"/>
        <end position="195"/>
    </location>
</feature>
<evidence type="ECO:0000313" key="13">
    <source>
        <dbReference type="RefSeq" id="XP_017775733.1"/>
    </source>
</evidence>
<feature type="domain" description="ABC transporter" evidence="10">
    <location>
        <begin position="1317"/>
        <end position="1550"/>
    </location>
</feature>
<dbReference type="InterPro" id="IPR003593">
    <property type="entry name" value="AAA+_ATPase"/>
</dbReference>
<dbReference type="CDD" id="cd18598">
    <property type="entry name" value="ABC_6TM_MRP7_D1_like"/>
    <property type="match status" value="1"/>
</dbReference>
<evidence type="ECO:0000256" key="1">
    <source>
        <dbReference type="ARBA" id="ARBA00004370"/>
    </source>
</evidence>
<feature type="transmembrane region" description="Helical" evidence="9">
    <location>
        <begin position="600"/>
        <end position="626"/>
    </location>
</feature>
<keyword evidence="12" id="KW-1185">Reference proteome</keyword>
<sequence>MENTSLNEMQWYWEDLCGPEGFQLWSQKTHDLGICFEQLCLQLPVLAVLSVVSAYYTGRQVEFVIRGRHQLAAINIRCIIASMFAFLPILQVYFSLESDGDMNAMFYVLSIVQCLAWLCHLGYSLALRRRLGRSARGPVFVVVLWTMLAACSAISLRSNMILYGMRDESDRKILVYYGFSIVHVIFHIFYGLTLIPNDGDTVYVTYERFHDGERQNLLTNSGNAFSRFSEEQDPNYLGVGMEDIPWLSKVLFYWVNPLMKKGAEGKLLHPDDLFDLPDNLNSTTLSRKLDDALIGKQSNGNVHEHSSNSNSSSLPDVSFMQAEQTNVSLIRALHNCFWFQFYGIGLLKLTADCAGFAGPMLLYKLVSFIEDKAQDVNLGYAYAAGLCLTTLLGALCNAHFNFLMSMVGLKIRAALVTTIYKKTLSVGGTVLKSAFSDGEIVNFMSTDTDRVVNACPSFHALWSIPFQIAVTLFLLYNQVGIAFLAGVGFSILLIPINKVIANIIGNLSTKMMEQKDNRVKMMTEILRGIRSIKVHVWETHFIKLISKIRNAEVKYLKGRKYLDALCVYFWATTPVLISVLTIGTYVALGNKLTASTVFTTIALLNMLISPLNAFAWVLNGVVEAWVSVKRIQRLLDLPNLDMDQYYDASVISESNYGLVIKGGEFNWGKLLTAEERTRLHSTSRRRNVKDKGVGKKSSKTLEGSESQPEELTPSDFYLREINVCIRKGEFVGIIGTVGSGKSSVLNAILAELTIQGGQVAVADLELGFGYVAQQAWLQRGTLRDNILFGRNYDESKYTSVLHACGLFEDLKSLPGGDLTGVGDGGMTLSGGQKARVSLARAVYQDKPIYLLDDIISAVDVKVAKHIFQHCIVGLLKNRNKTVILCSHHVNFLSYADRILVMENGTIVKEGRPEEILDDMDLMHVDLELEDSLQTSSVFTESIRTDSSPDMDSILNEESRETGTVRASVYGSYWKAVGHLLSFAILLTILLMQTSRNSTDLWLSFWVTNSNANESHNDNNTRIVYYAPTPDIGYTTWDYLLIYCLFVLLNSIFSLLRAFLFAYGGVQAATKIHKQLLKSIMKSKVTFFDFTPIGRILNRFSSDTYTVDDSLPFIINILMAQFFGLLGAVIITIYGLPWLTLVLVPLIPIYSWLQSRYRLTSRELKRLSSVTLSPVYNHFNESLQGLSTIRAFRTMRRFKRDNEENVEVNQKAQFASQAAAQWLGLRLQFIGVAMVTGVGLLAVIQHQFDLADPGLVGLAISYALSVTGLLGGVVNAFTETEREMIAVERVNQYVDEVTPEKSSFIMVPPYAWPSQGVISFNNVVLKYRDHLVPSLKRISFETRPAEKIGVVGRTGAGKSSLLTSLFRMVELSQGVITVDTVNISHISIDALRSRIYCIPQDPFLFSGSVRENLDPLEEFQVQEIWYALGVVDLSPTIRRMGGLEAPITNGGSNLSVGQRQLFCLARAILHKAKILCIDEATANVDHATDRVVQQTLRSAFRKSTVINIAHRIQTVIDCDRVLVMSDGEIVEFDNPQTLLDDTDSHFYKLVNAE</sequence>
<dbReference type="PANTHER" id="PTHR24223:SF330">
    <property type="entry name" value="ATP-BINDING CASSETTE SUB-FAMILY C MEMBER 10"/>
    <property type="match status" value="1"/>
</dbReference>
<dbReference type="SUPFAM" id="SSF52540">
    <property type="entry name" value="P-loop containing nucleoside triphosphate hydrolases"/>
    <property type="match status" value="2"/>
</dbReference>
<dbReference type="Gene3D" id="3.40.50.300">
    <property type="entry name" value="P-loop containing nucleotide triphosphate hydrolases"/>
    <property type="match status" value="2"/>
</dbReference>
<evidence type="ECO:0000256" key="8">
    <source>
        <dbReference type="SAM" id="MobiDB-lite"/>
    </source>
</evidence>
<evidence type="ECO:0000256" key="2">
    <source>
        <dbReference type="ARBA" id="ARBA00022448"/>
    </source>
</evidence>
<dbReference type="InterPro" id="IPR011527">
    <property type="entry name" value="ABC1_TM_dom"/>
</dbReference>
<dbReference type="SMART" id="SM00382">
    <property type="entry name" value="AAA"/>
    <property type="match status" value="2"/>
</dbReference>
<organism evidence="12 13">
    <name type="scientific">Nicrophorus vespilloides</name>
    <name type="common">Boreal carrion beetle</name>
    <dbReference type="NCBI Taxonomy" id="110193"/>
    <lineage>
        <taxon>Eukaryota</taxon>
        <taxon>Metazoa</taxon>
        <taxon>Ecdysozoa</taxon>
        <taxon>Arthropoda</taxon>
        <taxon>Hexapoda</taxon>
        <taxon>Insecta</taxon>
        <taxon>Pterygota</taxon>
        <taxon>Neoptera</taxon>
        <taxon>Endopterygota</taxon>
        <taxon>Coleoptera</taxon>
        <taxon>Polyphaga</taxon>
        <taxon>Staphyliniformia</taxon>
        <taxon>Silphidae</taxon>
        <taxon>Nicrophorinae</taxon>
        <taxon>Nicrophorus</taxon>
    </lineage>
</organism>
<keyword evidence="4" id="KW-0547">Nucleotide-binding</keyword>
<dbReference type="InterPro" id="IPR027417">
    <property type="entry name" value="P-loop_NTPase"/>
</dbReference>
<feature type="region of interest" description="Disordered" evidence="8">
    <location>
        <begin position="681"/>
        <end position="710"/>
    </location>
</feature>
<dbReference type="RefSeq" id="XP_017775733.1">
    <property type="nucleotide sequence ID" value="XM_017920244.1"/>
</dbReference>
<gene>
    <name evidence="13" type="primary">LOC108562054</name>
</gene>
<feature type="domain" description="ABC transmembrane type-1" evidence="11">
    <location>
        <begin position="982"/>
        <end position="1281"/>
    </location>
</feature>
<dbReference type="InterPro" id="IPR003439">
    <property type="entry name" value="ABC_transporter-like_ATP-bd"/>
</dbReference>
<name>A0ABM1MMD3_NICVS</name>
<comment type="subcellular location">
    <subcellularLocation>
        <location evidence="1">Membrane</location>
    </subcellularLocation>
</comment>
<keyword evidence="3 9" id="KW-0812">Transmembrane</keyword>
<protein>
    <submittedName>
        <fullName evidence="13">Multidrug resistance-associated protein 7</fullName>
    </submittedName>
</protein>
<dbReference type="Proteomes" id="UP000695000">
    <property type="component" value="Unplaced"/>
</dbReference>
<evidence type="ECO:0000256" key="6">
    <source>
        <dbReference type="ARBA" id="ARBA00022989"/>
    </source>
</evidence>
<evidence type="ECO:0000313" key="12">
    <source>
        <dbReference type="Proteomes" id="UP000695000"/>
    </source>
</evidence>
<accession>A0ABM1MMD3</accession>
<evidence type="ECO:0000256" key="9">
    <source>
        <dbReference type="SAM" id="Phobius"/>
    </source>
</evidence>
<dbReference type="Gene3D" id="1.20.1560.10">
    <property type="entry name" value="ABC transporter type 1, transmembrane domain"/>
    <property type="match status" value="2"/>
</dbReference>